<name>A0A432W6G0_9GAMM</name>
<dbReference type="RefSeq" id="WP_126802273.1">
    <property type="nucleotide sequence ID" value="NZ_PIPL01000001.1"/>
</dbReference>
<dbReference type="AlphaFoldDB" id="A0A432W6G0"/>
<gene>
    <name evidence="1" type="ORF">CWE09_02210</name>
</gene>
<organism evidence="1 2">
    <name type="scientific">Aliidiomarina minuta</name>
    <dbReference type="NCBI Taxonomy" id="880057"/>
    <lineage>
        <taxon>Bacteria</taxon>
        <taxon>Pseudomonadati</taxon>
        <taxon>Pseudomonadota</taxon>
        <taxon>Gammaproteobacteria</taxon>
        <taxon>Alteromonadales</taxon>
        <taxon>Idiomarinaceae</taxon>
        <taxon>Aliidiomarina</taxon>
    </lineage>
</organism>
<evidence type="ECO:0000313" key="1">
    <source>
        <dbReference type="EMBL" id="RUO25569.1"/>
    </source>
</evidence>
<sequence length="420" mass="48229">MDQEDKTLASNNLEALLINLLDDNDFQALSDMEERFNIFDALGTRRQELRHSDFLSYILDPGRPHGLGDKLLRDFLLEVTEDAETVIPDVFHGVPLRLDPLNDTQVYREYMHIDILLRMPGKWLVLIENKIGASEHGGQLTKYETQIETHLDNLPALLIYLTPSGSPASQPDWIPVSYTLVHRLVKKWAIASSTPNDVKNALSNYADYLEGHVLEDSKVAELCRSIYKRHKQAIDILNEHIPTPKDFYLDLAQKVMNLLEKENRIVLDSKYRKVNRFYDPRLKKLLPEIDESASWTRSGKGILFEWEIGAGHLRLDLVIGPVSETDRKRIFQYLESSEYQAQLTGQVEGLKIVSRIGKRWAHYTQTPIIAFEQIYEDIELEDTRELVNTLKAKVETILEAHYSVLSEVLSDDPALHSESP</sequence>
<dbReference type="InterPro" id="IPR029470">
    <property type="entry name" value="PDDEXK_4"/>
</dbReference>
<evidence type="ECO:0008006" key="3">
    <source>
        <dbReference type="Google" id="ProtNLM"/>
    </source>
</evidence>
<accession>A0A432W6G0</accession>
<dbReference type="EMBL" id="PIPL01000001">
    <property type="protein sequence ID" value="RUO25569.1"/>
    <property type="molecule type" value="Genomic_DNA"/>
</dbReference>
<protein>
    <recommendedName>
        <fullName evidence="3">PD-(D/E)XK nuclease family protein</fullName>
    </recommendedName>
</protein>
<evidence type="ECO:0000313" key="2">
    <source>
        <dbReference type="Proteomes" id="UP000288293"/>
    </source>
</evidence>
<keyword evidence="2" id="KW-1185">Reference proteome</keyword>
<dbReference type="Pfam" id="PF14281">
    <property type="entry name" value="PDDEXK_4"/>
    <property type="match status" value="1"/>
</dbReference>
<reference evidence="1 2" key="1">
    <citation type="journal article" date="2011" name="Front. Microbiol.">
        <title>Genomic signatures of strain selection and enhancement in Bacillus atrophaeus var. globigii, a historical biowarfare simulant.</title>
        <authorList>
            <person name="Gibbons H.S."/>
            <person name="Broomall S.M."/>
            <person name="McNew L.A."/>
            <person name="Daligault H."/>
            <person name="Chapman C."/>
            <person name="Bruce D."/>
            <person name="Karavis M."/>
            <person name="Krepps M."/>
            <person name="McGregor P.A."/>
            <person name="Hong C."/>
            <person name="Park K.H."/>
            <person name="Akmal A."/>
            <person name="Feldman A."/>
            <person name="Lin J.S."/>
            <person name="Chang W.E."/>
            <person name="Higgs B.W."/>
            <person name="Demirev P."/>
            <person name="Lindquist J."/>
            <person name="Liem A."/>
            <person name="Fochler E."/>
            <person name="Read T.D."/>
            <person name="Tapia R."/>
            <person name="Johnson S."/>
            <person name="Bishop-Lilly K.A."/>
            <person name="Detter C."/>
            <person name="Han C."/>
            <person name="Sozhamannan S."/>
            <person name="Rosenzweig C.N."/>
            <person name="Skowronski E.W."/>
        </authorList>
    </citation>
    <scope>NUCLEOTIDE SEQUENCE [LARGE SCALE GENOMIC DNA]</scope>
    <source>
        <strain evidence="1 2">MLST1</strain>
    </source>
</reference>
<comment type="caution">
    <text evidence="1">The sequence shown here is derived from an EMBL/GenBank/DDBJ whole genome shotgun (WGS) entry which is preliminary data.</text>
</comment>
<dbReference type="OrthoDB" id="1453311at2"/>
<proteinExistence type="predicted"/>
<dbReference type="Proteomes" id="UP000288293">
    <property type="component" value="Unassembled WGS sequence"/>
</dbReference>